<evidence type="ECO:0000256" key="9">
    <source>
        <dbReference type="RuleBase" id="RU363039"/>
    </source>
</evidence>
<evidence type="ECO:0000256" key="3">
    <source>
        <dbReference type="ARBA" id="ARBA00022741"/>
    </source>
</evidence>
<keyword evidence="5 9" id="KW-0648">Protein biosynthesis</keyword>
<dbReference type="Proteomes" id="UP001162164">
    <property type="component" value="Unassembled WGS sequence"/>
</dbReference>
<feature type="domain" description="Methionyl-tRNA synthetase anticodon-binding" evidence="11">
    <location>
        <begin position="413"/>
        <end position="546"/>
    </location>
</feature>
<dbReference type="SUPFAM" id="SSF52374">
    <property type="entry name" value="Nucleotidylyl transferase"/>
    <property type="match status" value="1"/>
</dbReference>
<evidence type="ECO:0000313" key="12">
    <source>
        <dbReference type="EMBL" id="KAJ8982120.1"/>
    </source>
</evidence>
<organism evidence="12 13">
    <name type="scientific">Molorchus minor</name>
    <dbReference type="NCBI Taxonomy" id="1323400"/>
    <lineage>
        <taxon>Eukaryota</taxon>
        <taxon>Metazoa</taxon>
        <taxon>Ecdysozoa</taxon>
        <taxon>Arthropoda</taxon>
        <taxon>Hexapoda</taxon>
        <taxon>Insecta</taxon>
        <taxon>Pterygota</taxon>
        <taxon>Neoptera</taxon>
        <taxon>Endopterygota</taxon>
        <taxon>Coleoptera</taxon>
        <taxon>Polyphaga</taxon>
        <taxon>Cucujiformia</taxon>
        <taxon>Chrysomeloidea</taxon>
        <taxon>Cerambycidae</taxon>
        <taxon>Lamiinae</taxon>
        <taxon>Monochamini</taxon>
        <taxon>Molorchus</taxon>
    </lineage>
</organism>
<gene>
    <name evidence="12" type="ORF">NQ317_002846</name>
</gene>
<dbReference type="InterPro" id="IPR015413">
    <property type="entry name" value="Methionyl/Leucyl_tRNA_Synth"/>
</dbReference>
<dbReference type="CDD" id="cd07957">
    <property type="entry name" value="Anticodon_Ia_Met"/>
    <property type="match status" value="1"/>
</dbReference>
<dbReference type="InterPro" id="IPR009080">
    <property type="entry name" value="tRNAsynth_Ia_anticodon-bd"/>
</dbReference>
<comment type="similarity">
    <text evidence="9">Belongs to the class-I aminoacyl-tRNA synthetase family.</text>
</comment>
<dbReference type="Gene3D" id="2.170.220.10">
    <property type="match status" value="1"/>
</dbReference>
<dbReference type="Pfam" id="PF09334">
    <property type="entry name" value="tRNA-synt_1g"/>
    <property type="match status" value="1"/>
</dbReference>
<reference evidence="12" key="1">
    <citation type="journal article" date="2023" name="Insect Mol. Biol.">
        <title>Genome sequencing provides insights into the evolution of gene families encoding plant cell wall-degrading enzymes in longhorned beetles.</title>
        <authorList>
            <person name="Shin N.R."/>
            <person name="Okamura Y."/>
            <person name="Kirsch R."/>
            <person name="Pauchet Y."/>
        </authorList>
    </citation>
    <scope>NUCLEOTIDE SEQUENCE</scope>
    <source>
        <strain evidence="12">MMC_N1</strain>
    </source>
</reference>
<evidence type="ECO:0000256" key="4">
    <source>
        <dbReference type="ARBA" id="ARBA00022840"/>
    </source>
</evidence>
<evidence type="ECO:0000313" key="13">
    <source>
        <dbReference type="Proteomes" id="UP001162164"/>
    </source>
</evidence>
<dbReference type="CDD" id="cd00814">
    <property type="entry name" value="MetRS_core"/>
    <property type="match status" value="1"/>
</dbReference>
<keyword evidence="13" id="KW-1185">Reference proteome</keyword>
<dbReference type="PANTHER" id="PTHR43326:SF1">
    <property type="entry name" value="METHIONINE--TRNA LIGASE, MITOCHONDRIAL"/>
    <property type="match status" value="1"/>
</dbReference>
<dbReference type="EMBL" id="JAPWTJ010000143">
    <property type="protein sequence ID" value="KAJ8982120.1"/>
    <property type="molecule type" value="Genomic_DNA"/>
</dbReference>
<evidence type="ECO:0000256" key="7">
    <source>
        <dbReference type="ARBA" id="ARBA00026124"/>
    </source>
</evidence>
<dbReference type="InterPro" id="IPR033911">
    <property type="entry name" value="MetRS_core"/>
</dbReference>
<keyword evidence="4 9" id="KW-0067">ATP-binding</keyword>
<evidence type="ECO:0000256" key="8">
    <source>
        <dbReference type="ARBA" id="ARBA00030331"/>
    </source>
</evidence>
<dbReference type="InterPro" id="IPR023457">
    <property type="entry name" value="Met-tRNA_synth_2"/>
</dbReference>
<dbReference type="InterPro" id="IPR014729">
    <property type="entry name" value="Rossmann-like_a/b/a_fold"/>
</dbReference>
<comment type="caution">
    <text evidence="12">The sequence shown here is derived from an EMBL/GenBank/DDBJ whole genome shotgun (WGS) entry which is preliminary data.</text>
</comment>
<dbReference type="Gene3D" id="1.10.730.10">
    <property type="entry name" value="Isoleucyl-tRNA Synthetase, Domain 1"/>
    <property type="match status" value="1"/>
</dbReference>
<feature type="domain" description="Methionyl/Leucyl tRNA synthetase" evidence="10">
    <location>
        <begin position="21"/>
        <end position="385"/>
    </location>
</feature>
<accession>A0ABQ9JUW1</accession>
<dbReference type="NCBIfam" id="TIGR00398">
    <property type="entry name" value="metG"/>
    <property type="match status" value="1"/>
</dbReference>
<name>A0ABQ9JUW1_9CUCU</name>
<keyword evidence="3 9" id="KW-0547">Nucleotide-binding</keyword>
<dbReference type="EC" id="6.1.1.10" evidence="1"/>
<evidence type="ECO:0000259" key="11">
    <source>
        <dbReference type="Pfam" id="PF19303"/>
    </source>
</evidence>
<dbReference type="InterPro" id="IPR041872">
    <property type="entry name" value="Anticodon_Met"/>
</dbReference>
<evidence type="ECO:0000256" key="6">
    <source>
        <dbReference type="ARBA" id="ARBA00023146"/>
    </source>
</evidence>
<evidence type="ECO:0000259" key="10">
    <source>
        <dbReference type="Pfam" id="PF09334"/>
    </source>
</evidence>
<dbReference type="Gene3D" id="3.40.50.620">
    <property type="entry name" value="HUPs"/>
    <property type="match status" value="1"/>
</dbReference>
<keyword evidence="6 9" id="KW-0030">Aminoacyl-tRNA synthetase</keyword>
<dbReference type="Pfam" id="PF19303">
    <property type="entry name" value="Anticodon_3"/>
    <property type="match status" value="1"/>
</dbReference>
<dbReference type="InterPro" id="IPR014758">
    <property type="entry name" value="Met-tRNA_synth"/>
</dbReference>
<dbReference type="SUPFAM" id="SSF47323">
    <property type="entry name" value="Anticodon-binding domain of a subclass of class I aminoacyl-tRNA synthetases"/>
    <property type="match status" value="1"/>
</dbReference>
<dbReference type="PANTHER" id="PTHR43326">
    <property type="entry name" value="METHIONYL-TRNA SYNTHETASE"/>
    <property type="match status" value="1"/>
</dbReference>
<keyword evidence="2 9" id="KW-0436">Ligase</keyword>
<evidence type="ECO:0000256" key="1">
    <source>
        <dbReference type="ARBA" id="ARBA00012838"/>
    </source>
</evidence>
<proteinExistence type="inferred from homology"/>
<protein>
    <recommendedName>
        <fullName evidence="7">Methionine--tRNA ligase, mitochondrial</fullName>
        <ecNumber evidence="1">6.1.1.10</ecNumber>
    </recommendedName>
    <alternativeName>
        <fullName evidence="8">Mitochondrial methionyl-tRNA synthetase</fullName>
    </alternativeName>
</protein>
<dbReference type="PRINTS" id="PR01041">
    <property type="entry name" value="TRNASYNTHMET"/>
</dbReference>
<evidence type="ECO:0000256" key="2">
    <source>
        <dbReference type="ARBA" id="ARBA00022598"/>
    </source>
</evidence>
<sequence>MCIRTICILRRYSDQAKSVKLYTTPIYYVNANPHIGHLYSSVIADAIQRWQKVLNKSAKIKFSTGTDEHGSKIQQAAEKNKVSLQDYCDNISIQYKKLANNFSVNYTNFIRTTSPQHKQTVDAFWKTLDKNGHIYSSKYSGWYCVSDETFLTEVQLKETVNAHGEQVIVSAESGHPVEWTEELNYMFRLHSFQEDLKYWLNKDGVVRPKKFQKILLDLICNDQELPDVSISRPSARVHWGVRVPHDETQTVYVWLDALANYLTAAGYPADTLEFRKTWPPDVQVIGKDILKFHGIYWPAFLMAANLEPPGSILCHSHWTVDGEKMSKSKNNVVCPFDRAATYTPDGLRYFLLRGGCRSQRRNDTKVIRILNSELADTLGNLLSRCCGVTVNPNQVFPEIEVAAFEKVSSLDVTKKLIENVTSLPGICRSHYDDMNFYKAIDTIIATLHSANSFFETLKPWEMRKNPDTANELKVVLHLALESLRVSAILLQPIVPNISNIVLDKIGVGKENRYFTDVENFSWVDNEFKERVLAPEKVVLFKRIVTEKDKMSRTNIGKS</sequence>
<evidence type="ECO:0000256" key="5">
    <source>
        <dbReference type="ARBA" id="ARBA00022917"/>
    </source>
</evidence>